<dbReference type="STRING" id="661089.ciss_22860"/>
<proteinExistence type="predicted"/>
<dbReference type="Proteomes" id="UP000187338">
    <property type="component" value="Unassembled WGS sequence"/>
</dbReference>
<gene>
    <name evidence="1" type="ORF">ciss_22860</name>
</gene>
<evidence type="ECO:0000313" key="1">
    <source>
        <dbReference type="EMBL" id="GAV26353.1"/>
    </source>
</evidence>
<organism evidence="1 2">
    <name type="scientific">Carboxydothermus islandicus</name>
    <dbReference type="NCBI Taxonomy" id="661089"/>
    <lineage>
        <taxon>Bacteria</taxon>
        <taxon>Bacillati</taxon>
        <taxon>Bacillota</taxon>
        <taxon>Clostridia</taxon>
        <taxon>Thermoanaerobacterales</taxon>
        <taxon>Thermoanaerobacteraceae</taxon>
        <taxon>Carboxydothermus</taxon>
    </lineage>
</organism>
<protein>
    <recommendedName>
        <fullName evidence="3">Quinate 5-dehydrogenase</fullName>
    </recommendedName>
</protein>
<name>A0A1L8D597_9THEO</name>
<comment type="caution">
    <text evidence="1">The sequence shown here is derived from an EMBL/GenBank/DDBJ whole genome shotgun (WGS) entry which is preliminary data.</text>
</comment>
<dbReference type="AlphaFoldDB" id="A0A1L8D597"/>
<dbReference type="RefSeq" id="WP_075866524.1">
    <property type="nucleotide sequence ID" value="NZ_BDJL01000141.1"/>
</dbReference>
<reference evidence="2" key="1">
    <citation type="submission" date="2016-12" db="EMBL/GenBank/DDBJ databases">
        <title>Draft Genome Sequences od Carboxydothermus pertinax and islandicus, Hydrogenogenic Carboxydotrophic Bacteria.</title>
        <authorList>
            <person name="Fukuyama Y."/>
            <person name="Ohmae K."/>
            <person name="Yoneda Y."/>
            <person name="Yoshida T."/>
            <person name="Sako Y."/>
        </authorList>
    </citation>
    <scope>NUCLEOTIDE SEQUENCE [LARGE SCALE GENOMIC DNA]</scope>
    <source>
        <strain evidence="2">SET</strain>
    </source>
</reference>
<dbReference type="OrthoDB" id="9780944at2"/>
<keyword evidence="2" id="KW-1185">Reference proteome</keyword>
<accession>A0A1L8D597</accession>
<evidence type="ECO:0008006" key="3">
    <source>
        <dbReference type="Google" id="ProtNLM"/>
    </source>
</evidence>
<dbReference type="EMBL" id="BDJL01000141">
    <property type="protein sequence ID" value="GAV26353.1"/>
    <property type="molecule type" value="Genomic_DNA"/>
</dbReference>
<sequence>MKRVVSVSLGSSKRDKATEAEFLGEKFIIERRGTDGDYNKALQVLKELDGKVDAIGLGGIDVYLYAGGRRYAIKDGLRLLQAVKITPAVDGSGLKNTLEREVVRELARMGIITPKSKVLLVSGVDRFGMAEALVETGAEVIFGDLIFALGIPIPIRKISTLNFLAAILLPIITKLPFQILYPTGKEQEVREKKSKNDRYYHWADIIAGDYLYIKKHLPERIDGKIILTNTTTREDVEELKNRGAKMLVTTTPVLNGRSFGTNVMEGVLLTLLNKKWEEVTSEDYLKLLKELGFKPNIIELN</sequence>
<evidence type="ECO:0000313" key="2">
    <source>
        <dbReference type="Proteomes" id="UP000187338"/>
    </source>
</evidence>